<dbReference type="InterPro" id="IPR029526">
    <property type="entry name" value="PGBD"/>
</dbReference>
<sequence length="166" mass="18209">MSREFTAMQVMQQMLSDAFSDDGNPDEEAEDVSEEEDYEASNQPNREDEEEEEGKEEEMPAKYGIKTWEACDSKSSYAWKMQVYTGKAAATDTAAAAVGGGAGGRGQGEDPGPRAGHGPEKNLGMQVVLDVMEGLRDRNVTCDNFFTSYELGQQLLKRKMTMVGTV</sequence>
<protein>
    <submittedName>
        <fullName evidence="3">PiggyBac transposable element-derived protein 4-like</fullName>
    </submittedName>
</protein>
<gene>
    <name evidence="3" type="ORF">XNOV1_A007676</name>
</gene>
<name>A0AAV1H7G6_XYRNO</name>
<feature type="region of interest" description="Disordered" evidence="1">
    <location>
        <begin position="97"/>
        <end position="121"/>
    </location>
</feature>
<feature type="compositionally biased region" description="Acidic residues" evidence="1">
    <location>
        <begin position="47"/>
        <end position="56"/>
    </location>
</feature>
<feature type="compositionally biased region" description="Basic and acidic residues" evidence="1">
    <location>
        <begin position="107"/>
        <end position="120"/>
    </location>
</feature>
<feature type="region of interest" description="Disordered" evidence="1">
    <location>
        <begin position="1"/>
        <end position="61"/>
    </location>
</feature>
<reference evidence="3" key="1">
    <citation type="submission" date="2023-08" db="EMBL/GenBank/DDBJ databases">
        <authorList>
            <person name="Alioto T."/>
            <person name="Alioto T."/>
            <person name="Gomez Garrido J."/>
        </authorList>
    </citation>
    <scope>NUCLEOTIDE SEQUENCE</scope>
</reference>
<keyword evidence="4" id="KW-1185">Reference proteome</keyword>
<dbReference type="AlphaFoldDB" id="A0AAV1H7G6"/>
<dbReference type="PANTHER" id="PTHR46599:SF6">
    <property type="entry name" value="DUAL SPECIFICITY PHOSPHATASE 26"/>
    <property type="match status" value="1"/>
</dbReference>
<feature type="domain" description="PiggyBac transposable element-derived protein" evidence="2">
    <location>
        <begin position="59"/>
        <end position="166"/>
    </location>
</feature>
<organism evidence="3 4">
    <name type="scientific">Xyrichtys novacula</name>
    <name type="common">Pearly razorfish</name>
    <name type="synonym">Hemipteronotus novacula</name>
    <dbReference type="NCBI Taxonomy" id="13765"/>
    <lineage>
        <taxon>Eukaryota</taxon>
        <taxon>Metazoa</taxon>
        <taxon>Chordata</taxon>
        <taxon>Craniata</taxon>
        <taxon>Vertebrata</taxon>
        <taxon>Euteleostomi</taxon>
        <taxon>Actinopterygii</taxon>
        <taxon>Neopterygii</taxon>
        <taxon>Teleostei</taxon>
        <taxon>Neoteleostei</taxon>
        <taxon>Acanthomorphata</taxon>
        <taxon>Eupercaria</taxon>
        <taxon>Labriformes</taxon>
        <taxon>Labridae</taxon>
        <taxon>Xyrichtys</taxon>
    </lineage>
</organism>
<dbReference type="Proteomes" id="UP001178508">
    <property type="component" value="Chromosome 19"/>
</dbReference>
<evidence type="ECO:0000313" key="4">
    <source>
        <dbReference type="Proteomes" id="UP001178508"/>
    </source>
</evidence>
<dbReference type="Pfam" id="PF13843">
    <property type="entry name" value="DDE_Tnp_1_7"/>
    <property type="match status" value="1"/>
</dbReference>
<accession>A0AAV1H7G6</accession>
<dbReference type="PANTHER" id="PTHR46599">
    <property type="entry name" value="PIGGYBAC TRANSPOSABLE ELEMENT-DERIVED PROTEIN 4"/>
    <property type="match status" value="1"/>
</dbReference>
<evidence type="ECO:0000313" key="3">
    <source>
        <dbReference type="EMBL" id="CAJ1081244.1"/>
    </source>
</evidence>
<evidence type="ECO:0000256" key="1">
    <source>
        <dbReference type="SAM" id="MobiDB-lite"/>
    </source>
</evidence>
<feature type="compositionally biased region" description="Acidic residues" evidence="1">
    <location>
        <begin position="19"/>
        <end position="39"/>
    </location>
</feature>
<evidence type="ECO:0000259" key="2">
    <source>
        <dbReference type="Pfam" id="PF13843"/>
    </source>
</evidence>
<dbReference type="EMBL" id="OY660882">
    <property type="protein sequence ID" value="CAJ1081244.1"/>
    <property type="molecule type" value="Genomic_DNA"/>
</dbReference>
<proteinExistence type="predicted"/>